<gene>
    <name evidence="2" type="ORF">UT77_C0011G0019</name>
</gene>
<dbReference type="PROSITE" id="PS50011">
    <property type="entry name" value="PROTEIN_KINASE_DOM"/>
    <property type="match status" value="1"/>
</dbReference>
<evidence type="ECO:0000259" key="1">
    <source>
        <dbReference type="PROSITE" id="PS50011"/>
    </source>
</evidence>
<dbReference type="GO" id="GO:0005524">
    <property type="term" value="F:ATP binding"/>
    <property type="evidence" value="ECO:0007669"/>
    <property type="project" value="InterPro"/>
</dbReference>
<evidence type="ECO:0000313" key="3">
    <source>
        <dbReference type="Proteomes" id="UP000034881"/>
    </source>
</evidence>
<dbReference type="InterPro" id="IPR000719">
    <property type="entry name" value="Prot_kinase_dom"/>
</dbReference>
<feature type="domain" description="Protein kinase" evidence="1">
    <location>
        <begin position="1"/>
        <end position="176"/>
    </location>
</feature>
<dbReference type="Proteomes" id="UP000034881">
    <property type="component" value="Unassembled WGS sequence"/>
</dbReference>
<sequence length="176" mass="19570">MVVNHFSASPIVKLLDFSVELAKEKSVEILLGLVDLIDYIHSQGVVHQDITLDHVLVNALGRVHLIDFHAWDDTERVSPASDFCGWRAGGLHLPSIYEDEIVASGRSIALDEIVRAPKGFGVMLNEVINVCHVEGSLRGKLENIGSYLTTKSDQFVEHPKSRDFISSRLRKMLQAV</sequence>
<dbReference type="InterPro" id="IPR011009">
    <property type="entry name" value="Kinase-like_dom_sf"/>
</dbReference>
<comment type="caution">
    <text evidence="2">The sequence shown here is derived from an EMBL/GenBank/DDBJ whole genome shotgun (WGS) entry which is preliminary data.</text>
</comment>
<dbReference type="SUPFAM" id="SSF56112">
    <property type="entry name" value="Protein kinase-like (PK-like)"/>
    <property type="match status" value="1"/>
</dbReference>
<dbReference type="Gene3D" id="1.10.510.10">
    <property type="entry name" value="Transferase(Phosphotransferase) domain 1"/>
    <property type="match status" value="1"/>
</dbReference>
<accession>A0A0G0QMR0</accession>
<proteinExistence type="predicted"/>
<dbReference type="EMBL" id="LBYB01000011">
    <property type="protein sequence ID" value="KKR41448.1"/>
    <property type="molecule type" value="Genomic_DNA"/>
</dbReference>
<dbReference type="GO" id="GO:0004672">
    <property type="term" value="F:protein kinase activity"/>
    <property type="evidence" value="ECO:0007669"/>
    <property type="project" value="InterPro"/>
</dbReference>
<protein>
    <submittedName>
        <fullName evidence="2">Phosphotransferase enzyme family protein</fullName>
    </submittedName>
</protein>
<reference evidence="2 3" key="1">
    <citation type="journal article" date="2015" name="Nature">
        <title>rRNA introns, odd ribosomes, and small enigmatic genomes across a large radiation of phyla.</title>
        <authorList>
            <person name="Brown C.T."/>
            <person name="Hug L.A."/>
            <person name="Thomas B.C."/>
            <person name="Sharon I."/>
            <person name="Castelle C.J."/>
            <person name="Singh A."/>
            <person name="Wilkins M.J."/>
            <person name="Williams K.H."/>
            <person name="Banfield J.F."/>
        </authorList>
    </citation>
    <scope>NUCLEOTIDE SEQUENCE [LARGE SCALE GENOMIC DNA]</scope>
</reference>
<organism evidence="2 3">
    <name type="scientific">Candidatus Daviesbacteria bacterium GW2011_GWC2_40_12</name>
    <dbReference type="NCBI Taxonomy" id="1618431"/>
    <lineage>
        <taxon>Bacteria</taxon>
        <taxon>Candidatus Daviesiibacteriota</taxon>
    </lineage>
</organism>
<keyword evidence="2" id="KW-0808">Transferase</keyword>
<evidence type="ECO:0000313" key="2">
    <source>
        <dbReference type="EMBL" id="KKR41448.1"/>
    </source>
</evidence>
<dbReference type="AlphaFoldDB" id="A0A0G0QMR0"/>
<name>A0A0G0QMR0_9BACT</name>